<keyword evidence="2" id="KW-0472">Membrane</keyword>
<feature type="transmembrane region" description="Helical" evidence="2">
    <location>
        <begin position="6"/>
        <end position="24"/>
    </location>
</feature>
<dbReference type="AlphaFoldDB" id="A0A1F7SGK2"/>
<comment type="caution">
    <text evidence="3">The sequence shown here is derived from an EMBL/GenBank/DDBJ whole genome shotgun (WGS) entry which is preliminary data.</text>
</comment>
<dbReference type="EMBL" id="MGDJ01000028">
    <property type="protein sequence ID" value="OGL52297.1"/>
    <property type="molecule type" value="Genomic_DNA"/>
</dbReference>
<sequence length="121" mass="13499">MLTLALFLSILSLLGVLYLTYLFYKKYRQPLGPSNNPPDLKNSLPGTKIHLDRFNPFNDLGSDQSFILCLLDNHNTGVIITSLHSRHATRVYAKPITNGQSNGTQLSPEESKTLQKTIKGL</sequence>
<evidence type="ECO:0000256" key="1">
    <source>
        <dbReference type="SAM" id="MobiDB-lite"/>
    </source>
</evidence>
<dbReference type="Pfam" id="PF14584">
    <property type="entry name" value="DUF4446"/>
    <property type="match status" value="1"/>
</dbReference>
<proteinExistence type="predicted"/>
<keyword evidence="2" id="KW-0812">Transmembrane</keyword>
<feature type="region of interest" description="Disordered" evidence="1">
    <location>
        <begin position="96"/>
        <end position="121"/>
    </location>
</feature>
<protein>
    <recommendedName>
        <fullName evidence="5">DUF4446 domain-containing protein</fullName>
    </recommendedName>
</protein>
<gene>
    <name evidence="3" type="ORF">A3K55_00595</name>
</gene>
<name>A0A1F7SGK2_9BACT</name>
<evidence type="ECO:0000313" key="3">
    <source>
        <dbReference type="EMBL" id="OGL52297.1"/>
    </source>
</evidence>
<evidence type="ECO:0008006" key="5">
    <source>
        <dbReference type="Google" id="ProtNLM"/>
    </source>
</evidence>
<feature type="compositionally biased region" description="Polar residues" evidence="1">
    <location>
        <begin position="97"/>
        <end position="108"/>
    </location>
</feature>
<organism evidence="3 4">
    <name type="scientific">Candidatus Shapirobacteria bacterium RBG_13_44_7</name>
    <dbReference type="NCBI Taxonomy" id="1802149"/>
    <lineage>
        <taxon>Bacteria</taxon>
        <taxon>Candidatus Shapironibacteriota</taxon>
    </lineage>
</organism>
<evidence type="ECO:0000313" key="4">
    <source>
        <dbReference type="Proteomes" id="UP000185874"/>
    </source>
</evidence>
<accession>A0A1F7SGK2</accession>
<keyword evidence="2" id="KW-1133">Transmembrane helix</keyword>
<evidence type="ECO:0000256" key="2">
    <source>
        <dbReference type="SAM" id="Phobius"/>
    </source>
</evidence>
<dbReference type="Proteomes" id="UP000185874">
    <property type="component" value="Unassembled WGS sequence"/>
</dbReference>
<dbReference type="InterPro" id="IPR027981">
    <property type="entry name" value="DUF4446"/>
</dbReference>
<reference evidence="3 4" key="1">
    <citation type="journal article" date="2016" name="Nat. Commun.">
        <title>Thousands of microbial genomes shed light on interconnected biogeochemical processes in an aquifer system.</title>
        <authorList>
            <person name="Anantharaman K."/>
            <person name="Brown C.T."/>
            <person name="Hug L.A."/>
            <person name="Sharon I."/>
            <person name="Castelle C.J."/>
            <person name="Probst A.J."/>
            <person name="Thomas B.C."/>
            <person name="Singh A."/>
            <person name="Wilkins M.J."/>
            <person name="Karaoz U."/>
            <person name="Brodie E.L."/>
            <person name="Williams K.H."/>
            <person name="Hubbard S.S."/>
            <person name="Banfield J.F."/>
        </authorList>
    </citation>
    <scope>NUCLEOTIDE SEQUENCE [LARGE SCALE GENOMIC DNA]</scope>
</reference>